<protein>
    <submittedName>
        <fullName evidence="3">Alpha-2-macroglobulin-like 2</fullName>
    </submittedName>
</protein>
<name>A0A8J5K750_HOMAM</name>
<evidence type="ECO:0000259" key="1">
    <source>
        <dbReference type="Pfam" id="PF01835"/>
    </source>
</evidence>
<proteinExistence type="predicted"/>
<sequence length="180" mass="20273">MDVRGTGAGTYDSCYGVSVPSSKYSNGALHVYGIVGGTKVNRTVNISLKRSNEINFLQSDKFLYEPGQNVKLRILSIVGADLSVSYKPYPEVWVTTPSKTRIAQWKNVDNTAGLVHLDFDLADEPEMGNYRIHVKTHDDRTEVRDFKVEEFVLPRFEVKLKTPSYILAVDEEFTFTVCAK</sequence>
<feature type="non-terminal residue" evidence="3">
    <location>
        <position position="1"/>
    </location>
</feature>
<keyword evidence="4" id="KW-1185">Reference proteome</keyword>
<accession>A0A8J5K750</accession>
<dbReference type="Pfam" id="PF17791">
    <property type="entry name" value="MG3"/>
    <property type="match status" value="1"/>
</dbReference>
<evidence type="ECO:0000259" key="2">
    <source>
        <dbReference type="Pfam" id="PF17791"/>
    </source>
</evidence>
<evidence type="ECO:0000313" key="4">
    <source>
        <dbReference type="Proteomes" id="UP000747542"/>
    </source>
</evidence>
<dbReference type="Gene3D" id="2.60.40.1930">
    <property type="match status" value="1"/>
</dbReference>
<dbReference type="InterPro" id="IPR050473">
    <property type="entry name" value="A2M/Complement_sys"/>
</dbReference>
<dbReference type="GO" id="GO:0004866">
    <property type="term" value="F:endopeptidase inhibitor activity"/>
    <property type="evidence" value="ECO:0007669"/>
    <property type="project" value="InterPro"/>
</dbReference>
<dbReference type="Proteomes" id="UP000747542">
    <property type="component" value="Unassembled WGS sequence"/>
</dbReference>
<dbReference type="EMBL" id="JAHLQT010018664">
    <property type="protein sequence ID" value="KAG7168926.1"/>
    <property type="molecule type" value="Genomic_DNA"/>
</dbReference>
<dbReference type="Gene3D" id="2.60.40.1940">
    <property type="match status" value="1"/>
</dbReference>
<evidence type="ECO:0000313" key="3">
    <source>
        <dbReference type="EMBL" id="KAG7168926.1"/>
    </source>
</evidence>
<dbReference type="Pfam" id="PF01835">
    <property type="entry name" value="MG2"/>
    <property type="match status" value="1"/>
</dbReference>
<reference evidence="3" key="1">
    <citation type="journal article" date="2021" name="Sci. Adv.">
        <title>The American lobster genome reveals insights on longevity, neural, and immune adaptations.</title>
        <authorList>
            <person name="Polinski J.M."/>
            <person name="Zimin A.V."/>
            <person name="Clark K.F."/>
            <person name="Kohn A.B."/>
            <person name="Sadowski N."/>
            <person name="Timp W."/>
            <person name="Ptitsyn A."/>
            <person name="Khanna P."/>
            <person name="Romanova D.Y."/>
            <person name="Williams P."/>
            <person name="Greenwood S.J."/>
            <person name="Moroz L.L."/>
            <person name="Walt D.R."/>
            <person name="Bodnar A.G."/>
        </authorList>
    </citation>
    <scope>NUCLEOTIDE SEQUENCE</scope>
    <source>
        <strain evidence="3">GMGI-L3</strain>
    </source>
</reference>
<dbReference type="InterPro" id="IPR002890">
    <property type="entry name" value="MG2"/>
</dbReference>
<dbReference type="AlphaFoldDB" id="A0A8J5K750"/>
<dbReference type="PANTHER" id="PTHR11412:SF171">
    <property type="entry name" value="PREGNANCY ZONE PROTEIN-LIKE PROTEIN"/>
    <property type="match status" value="1"/>
</dbReference>
<feature type="domain" description="Macroglobulin" evidence="1">
    <location>
        <begin position="56"/>
        <end position="146"/>
    </location>
</feature>
<dbReference type="PANTHER" id="PTHR11412">
    <property type="entry name" value="MACROGLOBULIN / COMPLEMENT"/>
    <property type="match status" value="1"/>
</dbReference>
<gene>
    <name evidence="3" type="primary">A2m-L2</name>
    <name evidence="3" type="ORF">Hamer_G011603</name>
</gene>
<comment type="caution">
    <text evidence="3">The sequence shown here is derived from an EMBL/GenBank/DDBJ whole genome shotgun (WGS) entry which is preliminary data.</text>
</comment>
<dbReference type="InterPro" id="IPR041555">
    <property type="entry name" value="MG3"/>
</dbReference>
<organism evidence="3 4">
    <name type="scientific">Homarus americanus</name>
    <name type="common">American lobster</name>
    <dbReference type="NCBI Taxonomy" id="6706"/>
    <lineage>
        <taxon>Eukaryota</taxon>
        <taxon>Metazoa</taxon>
        <taxon>Ecdysozoa</taxon>
        <taxon>Arthropoda</taxon>
        <taxon>Crustacea</taxon>
        <taxon>Multicrustacea</taxon>
        <taxon>Malacostraca</taxon>
        <taxon>Eumalacostraca</taxon>
        <taxon>Eucarida</taxon>
        <taxon>Decapoda</taxon>
        <taxon>Pleocyemata</taxon>
        <taxon>Astacidea</taxon>
        <taxon>Nephropoidea</taxon>
        <taxon>Nephropidae</taxon>
        <taxon>Homarus</taxon>
    </lineage>
</organism>
<feature type="domain" description="Macroglobulin" evidence="2">
    <location>
        <begin position="150"/>
        <end position="180"/>
    </location>
</feature>